<dbReference type="SUPFAM" id="SSF57716">
    <property type="entry name" value="Glucocorticoid receptor-like (DNA-binding domain)"/>
    <property type="match status" value="1"/>
</dbReference>
<keyword evidence="2 4" id="KW-0689">Ribosomal protein</keyword>
<dbReference type="Gene3D" id="1.10.287.1480">
    <property type="match status" value="1"/>
</dbReference>
<keyword evidence="4" id="KW-0496">Mitochondrion</keyword>
<dbReference type="PANTHER" id="PTHR19836">
    <property type="entry name" value="30S RIBOSOMAL PROTEIN S14"/>
    <property type="match status" value="1"/>
</dbReference>
<dbReference type="PROSITE" id="PS00527">
    <property type="entry name" value="RIBOSOMAL_S14"/>
    <property type="match status" value="1"/>
</dbReference>
<proteinExistence type="inferred from homology"/>
<dbReference type="InterPro" id="IPR001209">
    <property type="entry name" value="Ribosomal_uS14"/>
</dbReference>
<comment type="similarity">
    <text evidence="1">Belongs to the universal ribosomal protein uS14 family.</text>
</comment>
<dbReference type="GO" id="GO:0003735">
    <property type="term" value="F:structural constituent of ribosome"/>
    <property type="evidence" value="ECO:0007669"/>
    <property type="project" value="InterPro"/>
</dbReference>
<reference evidence="4" key="1">
    <citation type="journal article" date="2018" name="Sci. Rep.">
        <title>Ophirina amphinema n. gen., n. sp., a New Deeply Branching Discobid with Phylogenetic Affinity to Jakobids.</title>
        <authorList>
            <person name="Yabuki A."/>
            <person name="Gyaltshen Y."/>
            <person name="Heiss A.A."/>
            <person name="Fujikura K."/>
            <person name="Kim E."/>
        </authorList>
    </citation>
    <scope>NUCLEOTIDE SEQUENCE</scope>
    <source>
        <strain evidence="4">JB</strain>
    </source>
</reference>
<organism evidence="4">
    <name type="scientific">Ophirina amphinema</name>
    <dbReference type="NCBI Taxonomy" id="2108040"/>
    <lineage>
        <taxon>Eukaryota</taxon>
        <taxon>Discoba</taxon>
        <taxon>Jakobida</taxon>
        <taxon>Ophirinina</taxon>
        <taxon>Ophirinidae</taxon>
        <taxon>Ophirina</taxon>
    </lineage>
</organism>
<dbReference type="PANTHER" id="PTHR19836:SF19">
    <property type="entry name" value="SMALL RIBOSOMAL SUBUNIT PROTEIN US14M"/>
    <property type="match status" value="1"/>
</dbReference>
<gene>
    <name evidence="4" type="primary">rps14</name>
</gene>
<keyword evidence="3" id="KW-0687">Ribonucleoprotein</keyword>
<name>A0A348AYR6_9EUKA</name>
<evidence type="ECO:0000256" key="2">
    <source>
        <dbReference type="ARBA" id="ARBA00022980"/>
    </source>
</evidence>
<evidence type="ECO:0000313" key="4">
    <source>
        <dbReference type="EMBL" id="BBD14134.1"/>
    </source>
</evidence>
<dbReference type="GO" id="GO:0006412">
    <property type="term" value="P:translation"/>
    <property type="evidence" value="ECO:0007669"/>
    <property type="project" value="InterPro"/>
</dbReference>
<dbReference type="AlphaFoldDB" id="A0A348AYR6"/>
<dbReference type="EMBL" id="LC369600">
    <property type="protein sequence ID" value="BBD14134.1"/>
    <property type="molecule type" value="Genomic_DNA"/>
</dbReference>
<dbReference type="Pfam" id="PF00253">
    <property type="entry name" value="Ribosomal_S14"/>
    <property type="match status" value="1"/>
</dbReference>
<geneLocation type="mitochondrion" evidence="4"/>
<dbReference type="GO" id="GO:0005763">
    <property type="term" value="C:mitochondrial small ribosomal subunit"/>
    <property type="evidence" value="ECO:0007669"/>
    <property type="project" value="TreeGrafter"/>
</dbReference>
<evidence type="ECO:0000256" key="1">
    <source>
        <dbReference type="ARBA" id="ARBA00009083"/>
    </source>
</evidence>
<accession>A0A348AYR6</accession>
<sequence>MSLLRKDKHVRHKVHLGEMRHVVLKKIQYNQSLPLNVRVGAQMKLNSANSSSPTKVRNRCVLSSRPRGVLRFVKVSRIQFRHFSLFGFFPGVHKLSW</sequence>
<evidence type="ECO:0000256" key="3">
    <source>
        <dbReference type="ARBA" id="ARBA00023274"/>
    </source>
</evidence>
<dbReference type="InterPro" id="IPR018271">
    <property type="entry name" value="Ribosomal_uS14_CS"/>
</dbReference>
<protein>
    <submittedName>
        <fullName evidence="4">Ribosomal protein S14</fullName>
    </submittedName>
</protein>